<proteinExistence type="predicted"/>
<name>B3S2R7_TRIAD</name>
<dbReference type="PANTHER" id="PTHR22845:SF5">
    <property type="entry name" value="APOPTOTIC PROTEASE-ACTIVATING FACTOR 1"/>
    <property type="match status" value="1"/>
</dbReference>
<dbReference type="STRING" id="10228.B3S2R7"/>
<dbReference type="PRINTS" id="PR00320">
    <property type="entry name" value="GPROTEINBRPT"/>
</dbReference>
<dbReference type="InParanoid" id="B3S2R7"/>
<dbReference type="InterPro" id="IPR036322">
    <property type="entry name" value="WD40_repeat_dom_sf"/>
</dbReference>
<dbReference type="KEGG" id="tad:TRIADDRAFT_58457"/>
<dbReference type="AlphaFoldDB" id="B3S2R7"/>
<evidence type="ECO:0000259" key="6">
    <source>
        <dbReference type="Pfam" id="PF17908"/>
    </source>
</evidence>
<dbReference type="InterPro" id="IPR002182">
    <property type="entry name" value="NB-ARC"/>
</dbReference>
<keyword evidence="8" id="KW-1185">Reference proteome</keyword>
<dbReference type="PROSITE" id="PS50082">
    <property type="entry name" value="WD_REPEATS_2"/>
    <property type="match status" value="3"/>
</dbReference>
<dbReference type="CTD" id="6755746"/>
<accession>B3S2R7</accession>
<evidence type="ECO:0000313" key="8">
    <source>
        <dbReference type="Proteomes" id="UP000009022"/>
    </source>
</evidence>
<dbReference type="GO" id="GO:0005829">
    <property type="term" value="C:cytosol"/>
    <property type="evidence" value="ECO:0007669"/>
    <property type="project" value="UniProtKB-ARBA"/>
</dbReference>
<dbReference type="InterPro" id="IPR015943">
    <property type="entry name" value="WD40/YVTN_repeat-like_dom_sf"/>
</dbReference>
<sequence length="1089" mass="124658">MDNFEKQAIEDYKERICQSVPIEFIQNALSGMNISDNHDLYALNNTAISTDKNETKLNEILQAQDKNTFKRVVAILREINQLNIQKLANELEEHCQSLRTGKLEDAGIQQKKKFSAFGFLGEESHKIPVIGQVPVLPDNIVAREKISKKLSGLLQIALKNRKCVVVHGEAGCGKTTAAYLTLFVNDLSLANKLHKGGVIWIKLSNSNSAEILLQMQHLLTSISNDESRLPSTIEECKNQISCIIDDVLDKNFIKCFDFHCATLVTSRQPDIADNTYESPNLFEVEPFQLNELKEIILYDLESVSEKENCITTKMARILEYYHNLPICLNSLRILNLTNSQEVNRHLLALGSKIDRAMGHNKTLQTTLDFIIRSLDETKRSHYQLLVVFANSDKVPITAVSLLWSLDIKVIKKMFENLVHGGLMIKIIDTISGNRYYRLHSVFCHYLLEKYPHAVGFHRKLISHYKENCRDALYQLADDGYIYNHIIVHLLAAREVKTIKMLLTDPKWLQSKLNMTSITHVLNDYIKCRQILNDQEWQEVSHFYRFLSANMNILLRTDRPTLAQLSLSKTEWQVFSKKARDLINKNDTSTIYVEWMNKEAITNSDDSITTAYLHEGAVSDCRYSCDGRRIVTSSWDGIIKVWDPISTAVFVQFHGVHKISCCCFSPNRRYVVTASWTGTAQVWDIEMERLHLEYSNHSDRIYWCDFSPDGQYIASCSKDKTIRIWKIPVAKVILDCVCHRQDSNYRITSCAFFNDDQAILCTYRQFVHTWSCATGEPLFQLKCFGPITASALSCNSKYLAVSVRGSNAVQVWNLSNQKQVAFYRGHTDYTQAVHFAPNGKTIISASDDKTVKFWSCQIDLKNTVHVRSKRMQFKPTPFECRFVDNIMHAYCITESNGYQLKHFIGSDSKLASKCEKFSELIWKCCLSQDGYNIAVGLYNGEIKLLSASNQQVIWSEKPSNESVVSFLFTDRGNKLLVVYETEIYILSRRNGYLLGKISKLCSVIKRCLPVNDKLHKVILAFKNGKLQMIQFTNNQVLLEKKAHKNGIEICEISPIRSFIITSAANGVAKRHEEAYELLCLLTWFSREARI</sequence>
<dbReference type="Gene3D" id="2.130.10.10">
    <property type="entry name" value="YVTN repeat-like/Quinoprotein amine dehydrogenase"/>
    <property type="match status" value="3"/>
</dbReference>
<dbReference type="Gene3D" id="3.40.50.300">
    <property type="entry name" value="P-loop containing nucleotide triphosphate hydrolases"/>
    <property type="match status" value="1"/>
</dbReference>
<dbReference type="GO" id="GO:0006915">
    <property type="term" value="P:apoptotic process"/>
    <property type="evidence" value="ECO:0007669"/>
    <property type="project" value="UniProtKB-KW"/>
</dbReference>
<dbReference type="OrthoDB" id="1357022at2759"/>
<protein>
    <submittedName>
        <fullName evidence="7">Uncharacterized protein</fullName>
    </submittedName>
</protein>
<evidence type="ECO:0000256" key="2">
    <source>
        <dbReference type="ARBA" id="ARBA00022703"/>
    </source>
</evidence>
<dbReference type="InterPro" id="IPR001680">
    <property type="entry name" value="WD40_rpt"/>
</dbReference>
<evidence type="ECO:0000313" key="7">
    <source>
        <dbReference type="EMBL" id="EDV22836.1"/>
    </source>
</evidence>
<feature type="domain" description="APAF-1 helical" evidence="6">
    <location>
        <begin position="456"/>
        <end position="582"/>
    </location>
</feature>
<dbReference type="SUPFAM" id="SSF52540">
    <property type="entry name" value="P-loop containing nucleoside triphosphate hydrolases"/>
    <property type="match status" value="1"/>
</dbReference>
<dbReference type="RefSeq" id="XP_002114702.1">
    <property type="nucleotide sequence ID" value="XM_002114666.1"/>
</dbReference>
<dbReference type="SUPFAM" id="SSF50978">
    <property type="entry name" value="WD40 repeat-like"/>
    <property type="match status" value="2"/>
</dbReference>
<feature type="repeat" description="WD" evidence="4">
    <location>
        <begin position="693"/>
        <end position="734"/>
    </location>
</feature>
<dbReference type="Pfam" id="PF00931">
    <property type="entry name" value="NB-ARC"/>
    <property type="match status" value="1"/>
</dbReference>
<dbReference type="Gene3D" id="1.10.10.10">
    <property type="entry name" value="Winged helix-like DNA-binding domain superfamily/Winged helix DNA-binding domain"/>
    <property type="match status" value="1"/>
</dbReference>
<evidence type="ECO:0000256" key="1">
    <source>
        <dbReference type="ARBA" id="ARBA00022574"/>
    </source>
</evidence>
<dbReference type="Proteomes" id="UP000009022">
    <property type="component" value="Unassembled WGS sequence"/>
</dbReference>
<dbReference type="PROSITE" id="PS50294">
    <property type="entry name" value="WD_REPEATS_REGION"/>
    <property type="match status" value="3"/>
</dbReference>
<dbReference type="GO" id="GO:0043531">
    <property type="term" value="F:ADP binding"/>
    <property type="evidence" value="ECO:0007669"/>
    <property type="project" value="InterPro"/>
</dbReference>
<dbReference type="Pfam" id="PF00400">
    <property type="entry name" value="WD40"/>
    <property type="match status" value="4"/>
</dbReference>
<feature type="repeat" description="WD" evidence="4">
    <location>
        <begin position="822"/>
        <end position="854"/>
    </location>
</feature>
<dbReference type="InterPro" id="IPR036388">
    <property type="entry name" value="WH-like_DNA-bd_sf"/>
</dbReference>
<dbReference type="SMART" id="SM00320">
    <property type="entry name" value="WD40"/>
    <property type="match status" value="8"/>
</dbReference>
<keyword evidence="1 4" id="KW-0853">WD repeat</keyword>
<dbReference type="HOGENOM" id="CLU_261391_0_0_1"/>
<dbReference type="EMBL" id="DS985248">
    <property type="protein sequence ID" value="EDV22836.1"/>
    <property type="molecule type" value="Genomic_DNA"/>
</dbReference>
<dbReference type="Pfam" id="PF17908">
    <property type="entry name" value="APAF1_C"/>
    <property type="match status" value="1"/>
</dbReference>
<reference evidence="7 8" key="1">
    <citation type="journal article" date="2008" name="Nature">
        <title>The Trichoplax genome and the nature of placozoans.</title>
        <authorList>
            <person name="Srivastava M."/>
            <person name="Begovic E."/>
            <person name="Chapman J."/>
            <person name="Putnam N.H."/>
            <person name="Hellsten U."/>
            <person name="Kawashima T."/>
            <person name="Kuo A."/>
            <person name="Mitros T."/>
            <person name="Salamov A."/>
            <person name="Carpenter M.L."/>
            <person name="Signorovitch A.Y."/>
            <person name="Moreno M.A."/>
            <person name="Kamm K."/>
            <person name="Grimwood J."/>
            <person name="Schmutz J."/>
            <person name="Shapiro H."/>
            <person name="Grigoriev I.V."/>
            <person name="Buss L.W."/>
            <person name="Schierwater B."/>
            <person name="Dellaporta S.L."/>
            <person name="Rokhsar D.S."/>
        </authorList>
    </citation>
    <scope>NUCLEOTIDE SEQUENCE [LARGE SCALE GENOMIC DNA]</scope>
    <source>
        <strain evidence="7 8">Grell-BS-1999</strain>
    </source>
</reference>
<feature type="domain" description="NB-ARC" evidence="5">
    <location>
        <begin position="158"/>
        <end position="288"/>
    </location>
</feature>
<dbReference type="InterPro" id="IPR020472">
    <property type="entry name" value="WD40_PAC1"/>
</dbReference>
<keyword evidence="3" id="KW-0677">Repeat</keyword>
<dbReference type="eggNOG" id="KOG4155">
    <property type="taxonomic scope" value="Eukaryota"/>
</dbReference>
<dbReference type="eggNOG" id="KOG4658">
    <property type="taxonomic scope" value="Eukaryota"/>
</dbReference>
<feature type="repeat" description="WD" evidence="4">
    <location>
        <begin position="610"/>
        <end position="642"/>
    </location>
</feature>
<dbReference type="InterPro" id="IPR041452">
    <property type="entry name" value="APAF1_C"/>
</dbReference>
<gene>
    <name evidence="7" type="ORF">TRIADDRAFT_58457</name>
</gene>
<evidence type="ECO:0000259" key="5">
    <source>
        <dbReference type="Pfam" id="PF00931"/>
    </source>
</evidence>
<organism evidence="7 8">
    <name type="scientific">Trichoplax adhaerens</name>
    <name type="common">Trichoplax reptans</name>
    <dbReference type="NCBI Taxonomy" id="10228"/>
    <lineage>
        <taxon>Eukaryota</taxon>
        <taxon>Metazoa</taxon>
        <taxon>Placozoa</taxon>
        <taxon>Uniplacotomia</taxon>
        <taxon>Trichoplacea</taxon>
        <taxon>Trichoplacidae</taxon>
        <taxon>Trichoplax</taxon>
    </lineage>
</organism>
<dbReference type="GeneID" id="6755746"/>
<dbReference type="PhylomeDB" id="B3S2R7"/>
<dbReference type="CDD" id="cd00200">
    <property type="entry name" value="WD40"/>
    <property type="match status" value="1"/>
</dbReference>
<dbReference type="InterPro" id="IPR027417">
    <property type="entry name" value="P-loop_NTPase"/>
</dbReference>
<dbReference type="Gene3D" id="1.25.40.370">
    <property type="match status" value="1"/>
</dbReference>
<evidence type="ECO:0000256" key="3">
    <source>
        <dbReference type="ARBA" id="ARBA00022737"/>
    </source>
</evidence>
<evidence type="ECO:0000256" key="4">
    <source>
        <dbReference type="PROSITE-ProRule" id="PRU00221"/>
    </source>
</evidence>
<keyword evidence="2" id="KW-0053">Apoptosis</keyword>
<dbReference type="PANTHER" id="PTHR22845">
    <property type="entry name" value="APOPTOTIC PROTEASE-ACTIVATING FACTOR 1"/>
    <property type="match status" value="1"/>
</dbReference>